<evidence type="ECO:0000313" key="1">
    <source>
        <dbReference type="EnsemblMetazoa" id="G22832.1:cds"/>
    </source>
</evidence>
<sequence>MLLSEWKILNEPFIKPHIKMNGVKFISLVLSMHIINTAGIPVAHDVSLGNIYREPVNLNNDVVSCSRNMECGWLVCLWAQESNAEYGCQFFHNHCHCPSNLECSTASMSSPSDDHLVWDYRCQEPESNRK</sequence>
<dbReference type="EnsemblMetazoa" id="G22832.2">
    <property type="protein sequence ID" value="G22832.2:cds"/>
    <property type="gene ID" value="G22832"/>
</dbReference>
<dbReference type="AlphaFoldDB" id="A0A8W8KBS8"/>
<evidence type="ECO:0000313" key="2">
    <source>
        <dbReference type="Proteomes" id="UP000005408"/>
    </source>
</evidence>
<keyword evidence="2" id="KW-1185">Reference proteome</keyword>
<organism evidence="1 2">
    <name type="scientific">Magallana gigas</name>
    <name type="common">Pacific oyster</name>
    <name type="synonym">Crassostrea gigas</name>
    <dbReference type="NCBI Taxonomy" id="29159"/>
    <lineage>
        <taxon>Eukaryota</taxon>
        <taxon>Metazoa</taxon>
        <taxon>Spiralia</taxon>
        <taxon>Lophotrochozoa</taxon>
        <taxon>Mollusca</taxon>
        <taxon>Bivalvia</taxon>
        <taxon>Autobranchia</taxon>
        <taxon>Pteriomorphia</taxon>
        <taxon>Ostreida</taxon>
        <taxon>Ostreoidea</taxon>
        <taxon>Ostreidae</taxon>
        <taxon>Magallana</taxon>
    </lineage>
</organism>
<accession>A0A8W8KBS8</accession>
<name>A0A8W8KBS8_MAGGI</name>
<dbReference type="Proteomes" id="UP000005408">
    <property type="component" value="Unassembled WGS sequence"/>
</dbReference>
<reference evidence="1" key="1">
    <citation type="submission" date="2022-08" db="UniProtKB">
        <authorList>
            <consortium name="EnsemblMetazoa"/>
        </authorList>
    </citation>
    <scope>IDENTIFICATION</scope>
    <source>
        <strain evidence="1">05x7-T-G4-1.051#20</strain>
    </source>
</reference>
<proteinExistence type="predicted"/>
<protein>
    <submittedName>
        <fullName evidence="1">Uncharacterized protein</fullName>
    </submittedName>
</protein>
<dbReference type="EnsemblMetazoa" id="G22832.1">
    <property type="protein sequence ID" value="G22832.1:cds"/>
    <property type="gene ID" value="G22832"/>
</dbReference>